<keyword evidence="6" id="KW-0732">Signal</keyword>
<evidence type="ECO:0000313" key="15">
    <source>
        <dbReference type="Proteomes" id="UP000695023"/>
    </source>
</evidence>
<dbReference type="PROSITE" id="PS50234">
    <property type="entry name" value="VWFA"/>
    <property type="match status" value="1"/>
</dbReference>
<feature type="region of interest" description="Disordered" evidence="13">
    <location>
        <begin position="902"/>
        <end position="1016"/>
    </location>
</feature>
<keyword evidence="7" id="KW-0677">Repeat</keyword>
<keyword evidence="4" id="KW-0964">Secreted</keyword>
<dbReference type="GO" id="GO:0005581">
    <property type="term" value="C:collagen trimer"/>
    <property type="evidence" value="ECO:0007669"/>
    <property type="project" value="UniProtKB-KW"/>
</dbReference>
<dbReference type="GeneID" id="102209986"/>
<evidence type="ECO:0000256" key="9">
    <source>
        <dbReference type="ARBA" id="ARBA00023119"/>
    </source>
</evidence>
<organism evidence="15 16">
    <name type="scientific">Pundamilia nyererei</name>
    <dbReference type="NCBI Taxonomy" id="303518"/>
    <lineage>
        <taxon>Eukaryota</taxon>
        <taxon>Metazoa</taxon>
        <taxon>Chordata</taxon>
        <taxon>Craniata</taxon>
        <taxon>Vertebrata</taxon>
        <taxon>Euteleostomi</taxon>
        <taxon>Actinopterygii</taxon>
        <taxon>Neopterygii</taxon>
        <taxon>Teleostei</taxon>
        <taxon>Neoteleostei</taxon>
        <taxon>Acanthomorphata</taxon>
        <taxon>Ovalentaria</taxon>
        <taxon>Cichlomorphae</taxon>
        <taxon>Cichliformes</taxon>
        <taxon>Cichlidae</taxon>
        <taxon>African cichlids</taxon>
        <taxon>Pseudocrenilabrinae</taxon>
        <taxon>Haplochromini</taxon>
        <taxon>Pundamilia</taxon>
    </lineage>
</organism>
<keyword evidence="10" id="KW-0379">Hydroxylation</keyword>
<dbReference type="InterPro" id="IPR002035">
    <property type="entry name" value="VWF_A"/>
</dbReference>
<evidence type="ECO:0000256" key="8">
    <source>
        <dbReference type="ARBA" id="ARBA00022889"/>
    </source>
</evidence>
<feature type="compositionally biased region" description="Basic and acidic residues" evidence="13">
    <location>
        <begin position="525"/>
        <end position="543"/>
    </location>
</feature>
<dbReference type="PANTHER" id="PTHR24020">
    <property type="entry name" value="COLLAGEN ALPHA"/>
    <property type="match status" value="1"/>
</dbReference>
<feature type="domain" description="VWFA" evidence="14">
    <location>
        <begin position="98"/>
        <end position="271"/>
    </location>
</feature>
<feature type="region of interest" description="Disordered" evidence="13">
    <location>
        <begin position="502"/>
        <end position="615"/>
    </location>
</feature>
<dbReference type="InterPro" id="IPR050525">
    <property type="entry name" value="ECM_Assembly_Org"/>
</dbReference>
<accession>A0A9Y6MAE7</accession>
<dbReference type="SUPFAM" id="SSF49899">
    <property type="entry name" value="Concanavalin A-like lectins/glucanases"/>
    <property type="match status" value="1"/>
</dbReference>
<evidence type="ECO:0000256" key="4">
    <source>
        <dbReference type="ARBA" id="ARBA00022525"/>
    </source>
</evidence>
<dbReference type="SMART" id="SM00327">
    <property type="entry name" value="VWA"/>
    <property type="match status" value="1"/>
</dbReference>
<sequence>MLYNHSTLEQEQEEPQIHIHEIQSVEERFSTDGSAHSSVPYSVLVELIPQQVGLACGALFSYRAMLLWSVWSVILLLTTVDAAEEEDVRAGCSTAVNDLVYIIDGSWSVGVSDFDTAKQWLINITSQFDISSHYTQVAVIQYSDTPRLEIPLGKHQGVAELIKAIRSISYLGGNTQTGRAIKFAVDHVFASSQRGNLVKNRIAVVVTDGKSQDDVVDASMEARAQSITVFAVGVGTEITTSELISIANKPSSTYVLYAEDYTTIDRIRDSMEQKLCEESVCPTRIPVASRDEKGFELMVGMNIQTKAKKIPGSLVSETAYALAASTDITENTREIFPEGLPPSYVFVSTLRLKGISSKLSFDLWRVLSKDKAIQAAVTLSGKDKTVTFTTTSTTEKEQKAVFKTGFQTLYDGKWHQIKVLVRHRQVTGFLDDQRIQELMLKPVEPIYINGETQVSKRRGTDITVPVEIQKLRLYCDPHQSERETACEIYSVDDERCPLNRSATVEEEDCDCVVGPPGPTGSPGEKGTHGPRGPEGKPGKEGKPGDPGPQGFPGMKGEAGPTGARGAPGPKGAKGDRGEPGLTGEPGLPGPKGLPGERGEPGPPGEAGPMSTNPLLEPSPTHALVSHSHNITVWYGNCTVQQQKALQRVVRTAERTMGTSLPTLQDIYAERCRSRAIRITNDSSHPAYKLFRPLRERRVILGQLVLLELKVPRGRGDLLVNQVNRYLWVKRGCLAHKGAPGPRGPPGEIGRDGPKGSCGDPGVVGPVGPPGLTGSSGEPGVPGLPGAMGLPGFKGHKGERGEPGSKGAQGEVGPRGWKGEKGVTGDTGPRGPDGKKGDMGHMGVIGPRGFPGQDGSPGQPGQPGQPGYPGKPGKPPSDEHLVKLCTDVLRNQLPALLQSLTPHSRCEPCQGVKGPPGEPGAPGPKGSMGTPGYPGRNGAPGYPGPPGIQGPAGLKGDMGPRGLKGRKGDGDQGPPGPPGHQGIQGPRGFDGIGQPGNQGIPGKPGPPGDPGKRGSPGLPGVCDISMCYQTYNLREHYSKGPHI</sequence>
<proteinExistence type="inferred from homology"/>
<dbReference type="Proteomes" id="UP000695023">
    <property type="component" value="Unplaced"/>
</dbReference>
<protein>
    <recommendedName>
        <fullName evidence="12">Collagen alpha-1(XXI) chain</fullName>
    </recommendedName>
</protein>
<evidence type="ECO:0000256" key="12">
    <source>
        <dbReference type="ARBA" id="ARBA00074870"/>
    </source>
</evidence>
<evidence type="ECO:0000259" key="14">
    <source>
        <dbReference type="PROSITE" id="PS50234"/>
    </source>
</evidence>
<dbReference type="PRINTS" id="PR00453">
    <property type="entry name" value="VWFADOMAIN"/>
</dbReference>
<feature type="compositionally biased region" description="Low complexity" evidence="13">
    <location>
        <begin position="756"/>
        <end position="775"/>
    </location>
</feature>
<keyword evidence="3" id="KW-0963">Cytoplasm</keyword>
<name>A0A9Y6MAE7_9CICH</name>
<evidence type="ECO:0000313" key="16">
    <source>
        <dbReference type="RefSeq" id="XP_013769829.1"/>
    </source>
</evidence>
<evidence type="ECO:0000256" key="13">
    <source>
        <dbReference type="SAM" id="MobiDB-lite"/>
    </source>
</evidence>
<dbReference type="Gene3D" id="3.40.50.410">
    <property type="entry name" value="von Willebrand factor, type A domain"/>
    <property type="match status" value="1"/>
</dbReference>
<feature type="compositionally biased region" description="Low complexity" evidence="13">
    <location>
        <begin position="849"/>
        <end position="858"/>
    </location>
</feature>
<dbReference type="PANTHER" id="PTHR24020:SF89">
    <property type="entry name" value="COLLAGEN ALPHA-1(XXI) CHAIN-LIKE ISOFORM X1"/>
    <property type="match status" value="1"/>
</dbReference>
<keyword evidence="5" id="KW-0272">Extracellular matrix</keyword>
<dbReference type="InterPro" id="IPR036465">
    <property type="entry name" value="vWFA_dom_sf"/>
</dbReference>
<dbReference type="RefSeq" id="XP_013769829.1">
    <property type="nucleotide sequence ID" value="XM_013914375.1"/>
</dbReference>
<comment type="subcellular location">
    <subcellularLocation>
        <location evidence="1">Cytoplasm</location>
    </subcellularLocation>
    <subcellularLocation>
        <location evidence="2">Secreted</location>
        <location evidence="2">Extracellular space</location>
        <location evidence="2">Extracellular matrix</location>
    </subcellularLocation>
</comment>
<dbReference type="SMART" id="SM00210">
    <property type="entry name" value="TSPN"/>
    <property type="match status" value="1"/>
</dbReference>
<keyword evidence="15" id="KW-1185">Reference proteome</keyword>
<dbReference type="FunFam" id="3.40.50.410:FF:000041">
    <property type="entry name" value="Collagen alpha-1(XXI) chain isoform X1"/>
    <property type="match status" value="1"/>
</dbReference>
<dbReference type="Pfam" id="PF01391">
    <property type="entry name" value="Collagen"/>
    <property type="match status" value="4"/>
</dbReference>
<dbReference type="Gene3D" id="2.60.120.200">
    <property type="match status" value="1"/>
</dbReference>
<dbReference type="FunFam" id="2.60.120.200:FF:000068">
    <property type="entry name" value="collagen alpha-1(XXI) chain isoform X1"/>
    <property type="match status" value="1"/>
</dbReference>
<dbReference type="InterPro" id="IPR008160">
    <property type="entry name" value="Collagen"/>
</dbReference>
<dbReference type="GO" id="GO:0007155">
    <property type="term" value="P:cell adhesion"/>
    <property type="evidence" value="ECO:0007669"/>
    <property type="project" value="UniProtKB-KW"/>
</dbReference>
<evidence type="ECO:0000256" key="5">
    <source>
        <dbReference type="ARBA" id="ARBA00022530"/>
    </source>
</evidence>
<dbReference type="Pfam" id="PF00092">
    <property type="entry name" value="VWA"/>
    <property type="match status" value="1"/>
</dbReference>
<feature type="compositionally biased region" description="Low complexity" evidence="13">
    <location>
        <begin position="557"/>
        <end position="570"/>
    </location>
</feature>
<dbReference type="InterPro" id="IPR048287">
    <property type="entry name" value="TSPN-like_N"/>
</dbReference>
<evidence type="ECO:0000256" key="1">
    <source>
        <dbReference type="ARBA" id="ARBA00004496"/>
    </source>
</evidence>
<evidence type="ECO:0000256" key="6">
    <source>
        <dbReference type="ARBA" id="ARBA00022729"/>
    </source>
</evidence>
<dbReference type="SUPFAM" id="SSF53300">
    <property type="entry name" value="vWA-like"/>
    <property type="match status" value="1"/>
</dbReference>
<evidence type="ECO:0000256" key="11">
    <source>
        <dbReference type="ARBA" id="ARBA00049648"/>
    </source>
</evidence>
<dbReference type="GO" id="GO:0005737">
    <property type="term" value="C:cytoplasm"/>
    <property type="evidence" value="ECO:0007669"/>
    <property type="project" value="UniProtKB-SubCell"/>
</dbReference>
<dbReference type="InterPro" id="IPR013320">
    <property type="entry name" value="ConA-like_dom_sf"/>
</dbReference>
<evidence type="ECO:0000256" key="7">
    <source>
        <dbReference type="ARBA" id="ARBA00022737"/>
    </source>
</evidence>
<feature type="region of interest" description="Disordered" evidence="13">
    <location>
        <begin position="737"/>
        <end position="879"/>
    </location>
</feature>
<feature type="compositionally biased region" description="Low complexity" evidence="13">
    <location>
        <begin position="930"/>
        <end position="939"/>
    </location>
</feature>
<reference evidence="16" key="1">
    <citation type="submission" date="2025-08" db="UniProtKB">
        <authorList>
            <consortium name="RefSeq"/>
        </authorList>
    </citation>
    <scope>IDENTIFICATION</scope>
</reference>
<comment type="similarity">
    <text evidence="11">Belongs to the fibril-associated collagens with interrupted helices (FACIT) family.</text>
</comment>
<evidence type="ECO:0000256" key="10">
    <source>
        <dbReference type="ARBA" id="ARBA00023278"/>
    </source>
</evidence>
<evidence type="ECO:0000256" key="2">
    <source>
        <dbReference type="ARBA" id="ARBA00004498"/>
    </source>
</evidence>
<dbReference type="AlphaFoldDB" id="A0A9Y6MAE7"/>
<keyword evidence="8" id="KW-0130">Cell adhesion</keyword>
<evidence type="ECO:0000256" key="3">
    <source>
        <dbReference type="ARBA" id="ARBA00022490"/>
    </source>
</evidence>
<gene>
    <name evidence="16" type="primary">LOC102209986</name>
</gene>
<keyword evidence="9" id="KW-0176">Collagen</keyword>